<evidence type="ECO:0000256" key="1">
    <source>
        <dbReference type="ARBA" id="ARBA00005578"/>
    </source>
</evidence>
<proteinExistence type="inferred from homology"/>
<dbReference type="PIRSF" id="PIRSF003113">
    <property type="entry name" value="BolA"/>
    <property type="match status" value="1"/>
</dbReference>
<sequence>MPTASEVKERIEIGIPGSDAEVTSDDNVHFSARVVASDFAGLSLVEQHRLVYAIFGEGELGGSIHALALTTETR</sequence>
<comment type="similarity">
    <text evidence="1">Belongs to the BolA/IbaG family.</text>
</comment>
<organism evidence="2">
    <name type="scientific">freshwater metagenome</name>
    <dbReference type="NCBI Taxonomy" id="449393"/>
    <lineage>
        <taxon>unclassified sequences</taxon>
        <taxon>metagenomes</taxon>
        <taxon>ecological metagenomes</taxon>
    </lineage>
</organism>
<reference evidence="2" key="1">
    <citation type="submission" date="2020-05" db="EMBL/GenBank/DDBJ databases">
        <authorList>
            <person name="Chiriac C."/>
            <person name="Salcher M."/>
            <person name="Ghai R."/>
            <person name="Kavagutti S V."/>
        </authorList>
    </citation>
    <scope>NUCLEOTIDE SEQUENCE</scope>
</reference>
<dbReference type="InterPro" id="IPR002634">
    <property type="entry name" value="BolA"/>
</dbReference>
<dbReference type="EMBL" id="CAESAO010000124">
    <property type="protein sequence ID" value="CAB4346077.1"/>
    <property type="molecule type" value="Genomic_DNA"/>
</dbReference>
<accession>A0A6J5ZZ37</accession>
<dbReference type="PANTHER" id="PTHR46229">
    <property type="entry name" value="BOLA TRANSCRIPTION REGULATOR"/>
    <property type="match status" value="1"/>
</dbReference>
<dbReference type="Pfam" id="PF01722">
    <property type="entry name" value="BolA"/>
    <property type="match status" value="1"/>
</dbReference>
<protein>
    <submittedName>
        <fullName evidence="2">Unannotated protein</fullName>
    </submittedName>
</protein>
<dbReference type="AlphaFoldDB" id="A0A6J5ZZ37"/>
<gene>
    <name evidence="2" type="ORF">UFOPK3522_01252</name>
</gene>
<dbReference type="Gene3D" id="3.30.300.90">
    <property type="entry name" value="BolA-like"/>
    <property type="match status" value="1"/>
</dbReference>
<evidence type="ECO:0000313" key="2">
    <source>
        <dbReference type="EMBL" id="CAB4346077.1"/>
    </source>
</evidence>
<name>A0A6J5ZZ37_9ZZZZ</name>
<dbReference type="InterPro" id="IPR036065">
    <property type="entry name" value="BolA-like_sf"/>
</dbReference>
<dbReference type="InterPro" id="IPR050961">
    <property type="entry name" value="BolA/IbaG_stress_morph_reg"/>
</dbReference>
<dbReference type="SUPFAM" id="SSF82657">
    <property type="entry name" value="BolA-like"/>
    <property type="match status" value="1"/>
</dbReference>
<dbReference type="PANTHER" id="PTHR46229:SF2">
    <property type="entry name" value="BOLA-LIKE PROTEIN 1"/>
    <property type="match status" value="1"/>
</dbReference>